<gene>
    <name evidence="2" type="ORF">B6A10_07410</name>
</gene>
<reference evidence="2 3" key="1">
    <citation type="journal article" date="2020" name="Microbiol. Res.">
        <title>Flavobacterium pokkalii sp. nov., a novel plant growth promoting native rhizobacteria isolated from pokkali rice grown in coastal saline affected agricultural regions of southern India, Kerala.</title>
        <authorList>
            <person name="Menon R.R."/>
            <person name="Kumari S."/>
            <person name="Viver T."/>
            <person name="Rameshkumar N."/>
        </authorList>
    </citation>
    <scope>NUCLEOTIDE SEQUENCE [LARGE SCALE GENOMIC DNA]</scope>
    <source>
        <strain evidence="2 3">L1I52</strain>
    </source>
</reference>
<sequence length="159" mass="17767">MKRISIVFLQTVVLLISLIALIILIRFPLTEGRAQDLDLFHIYADPLILYAYTSSIAFFMALYKAFQILGFIRKNELFTTNTVKALKSIKFCAIILCVLIAGAGIYIRIFHHPNDDPAGFLAMCMILIFIGIAVATAVAVLEKVLQNAIDMKNENDLTI</sequence>
<name>A0ABR7URI5_9FLAO</name>
<keyword evidence="1" id="KW-1133">Transmembrane helix</keyword>
<evidence type="ECO:0008006" key="4">
    <source>
        <dbReference type="Google" id="ProtNLM"/>
    </source>
</evidence>
<organism evidence="2 3">
    <name type="scientific">Flavobacterium pokkalii</name>
    <dbReference type="NCBI Taxonomy" id="1940408"/>
    <lineage>
        <taxon>Bacteria</taxon>
        <taxon>Pseudomonadati</taxon>
        <taxon>Bacteroidota</taxon>
        <taxon>Flavobacteriia</taxon>
        <taxon>Flavobacteriales</taxon>
        <taxon>Flavobacteriaceae</taxon>
        <taxon>Flavobacterium</taxon>
    </lineage>
</organism>
<accession>A0ABR7URI5</accession>
<feature type="transmembrane region" description="Helical" evidence="1">
    <location>
        <begin position="87"/>
        <end position="107"/>
    </location>
</feature>
<feature type="transmembrane region" description="Helical" evidence="1">
    <location>
        <begin position="7"/>
        <end position="27"/>
    </location>
</feature>
<protein>
    <recommendedName>
        <fullName evidence="4">DUF2975 domain-containing protein</fullName>
    </recommendedName>
</protein>
<dbReference type="Pfam" id="PF11188">
    <property type="entry name" value="DUF2975"/>
    <property type="match status" value="1"/>
</dbReference>
<dbReference type="EMBL" id="NASZ01000008">
    <property type="protein sequence ID" value="MBD0725002.1"/>
    <property type="molecule type" value="Genomic_DNA"/>
</dbReference>
<feature type="transmembrane region" description="Helical" evidence="1">
    <location>
        <begin position="119"/>
        <end position="141"/>
    </location>
</feature>
<keyword evidence="1" id="KW-0472">Membrane</keyword>
<dbReference type="RefSeq" id="WP_188220356.1">
    <property type="nucleotide sequence ID" value="NZ_NASZ01000008.1"/>
</dbReference>
<keyword evidence="1" id="KW-0812">Transmembrane</keyword>
<feature type="transmembrane region" description="Helical" evidence="1">
    <location>
        <begin position="47"/>
        <end position="66"/>
    </location>
</feature>
<evidence type="ECO:0000256" key="1">
    <source>
        <dbReference type="SAM" id="Phobius"/>
    </source>
</evidence>
<evidence type="ECO:0000313" key="2">
    <source>
        <dbReference type="EMBL" id="MBD0725002.1"/>
    </source>
</evidence>
<dbReference type="InterPro" id="IPR021354">
    <property type="entry name" value="DUF2975"/>
</dbReference>
<keyword evidence="3" id="KW-1185">Reference proteome</keyword>
<dbReference type="Proteomes" id="UP000661715">
    <property type="component" value="Unassembled WGS sequence"/>
</dbReference>
<comment type="caution">
    <text evidence="2">The sequence shown here is derived from an EMBL/GenBank/DDBJ whole genome shotgun (WGS) entry which is preliminary data.</text>
</comment>
<evidence type="ECO:0000313" key="3">
    <source>
        <dbReference type="Proteomes" id="UP000661715"/>
    </source>
</evidence>
<proteinExistence type="predicted"/>